<feature type="transmembrane region" description="Helical" evidence="7">
    <location>
        <begin position="292"/>
        <end position="317"/>
    </location>
</feature>
<accession>A0A0E0L474</accession>
<sequence>MAISAHHLSSAQLRDQCVPLSVSLSSCHLNLNQPKSSAAILEIRKIAMASCCDGFMEKAKPYFAMICLQFGYAGMNVITKVSLNHGMSHYVLVVYRHAFATISIAPFALILERKVRPKMTWSIFFQIFILALLGPVIDQNFYYAGLKFTGPTFACAMSNILPAMTFVMAVIFRMEKLELKKVRCQAKIAGTLVTVAGAMLMTLYKGPLMEMAWSRHAAAGVEAPAAAISGRDWFLGSMFVIVATLAWASLFILQTHTIKQYSAQLSLTTLICFVGTLQAVVVTFVMERRPSVWTIGFDMNLLAAAYAGIVTSSIAYYVQGLVIQRTGPVFASAFSPLMMIIVAVMGSFILSEQIYLGGVVGAVLIVIGLYSVLWGKHKETQEKKADTKLSLPTSKGDNTGAAAAEIAGAGDDDDDDAERSRNHRSSGGVRSSSASNGHGASAV</sequence>
<feature type="transmembrane region" description="Helical" evidence="7">
    <location>
        <begin position="184"/>
        <end position="204"/>
    </location>
</feature>
<dbReference type="Gramene" id="OPUNC05G19000.1">
    <property type="protein sequence ID" value="OPUNC05G19000.1"/>
    <property type="gene ID" value="OPUNC05G19000"/>
</dbReference>
<evidence type="ECO:0000313" key="10">
    <source>
        <dbReference type="Proteomes" id="UP000026962"/>
    </source>
</evidence>
<feature type="transmembrane region" description="Helical" evidence="7">
    <location>
        <begin position="265"/>
        <end position="286"/>
    </location>
</feature>
<dbReference type="OMA" id="ERDWILG"/>
<dbReference type="EnsemblPlants" id="OPUNC05G19000.1">
    <property type="protein sequence ID" value="OPUNC05G19000.1"/>
    <property type="gene ID" value="OPUNC05G19000"/>
</dbReference>
<name>A0A0E0L474_ORYPU</name>
<feature type="compositionally biased region" description="Low complexity" evidence="6">
    <location>
        <begin position="425"/>
        <end position="443"/>
    </location>
</feature>
<dbReference type="PANTHER" id="PTHR31218">
    <property type="entry name" value="WAT1-RELATED PROTEIN"/>
    <property type="match status" value="1"/>
</dbReference>
<dbReference type="InterPro" id="IPR000620">
    <property type="entry name" value="EamA_dom"/>
</dbReference>
<evidence type="ECO:0000256" key="3">
    <source>
        <dbReference type="ARBA" id="ARBA00022692"/>
    </source>
</evidence>
<dbReference type="Pfam" id="PF00892">
    <property type="entry name" value="EamA"/>
    <property type="match status" value="2"/>
</dbReference>
<keyword evidence="10" id="KW-1185">Reference proteome</keyword>
<dbReference type="HOGENOM" id="CLU_025359_1_1_1"/>
<evidence type="ECO:0000256" key="4">
    <source>
        <dbReference type="ARBA" id="ARBA00022989"/>
    </source>
</evidence>
<feature type="transmembrane region" description="Helical" evidence="7">
    <location>
        <begin position="62"/>
        <end position="83"/>
    </location>
</feature>
<dbReference type="STRING" id="4537.A0A0E0L474"/>
<dbReference type="AlphaFoldDB" id="A0A0E0L474"/>
<feature type="transmembrane region" description="Helical" evidence="7">
    <location>
        <begin position="233"/>
        <end position="253"/>
    </location>
</feature>
<evidence type="ECO:0000256" key="6">
    <source>
        <dbReference type="SAM" id="MobiDB-lite"/>
    </source>
</evidence>
<feature type="transmembrane region" description="Helical" evidence="7">
    <location>
        <begin position="354"/>
        <end position="374"/>
    </location>
</feature>
<feature type="region of interest" description="Disordered" evidence="6">
    <location>
        <begin position="384"/>
        <end position="443"/>
    </location>
</feature>
<evidence type="ECO:0000256" key="1">
    <source>
        <dbReference type="ARBA" id="ARBA00004141"/>
    </source>
</evidence>
<comment type="similarity">
    <text evidence="2">Belongs to the drug/metabolite transporter (DMT) superfamily. Plant drug/metabolite exporter (P-DME) (TC 2.A.7.4) family.</text>
</comment>
<comment type="subcellular location">
    <subcellularLocation>
        <location evidence="1">Membrane</location>
        <topology evidence="1">Multi-pass membrane protein</topology>
    </subcellularLocation>
</comment>
<reference evidence="9" key="2">
    <citation type="submission" date="2018-05" db="EMBL/GenBank/DDBJ databases">
        <title>OpunRS2 (Oryza punctata Reference Sequence Version 2).</title>
        <authorList>
            <person name="Zhang J."/>
            <person name="Kudrna D."/>
            <person name="Lee S."/>
            <person name="Talag J."/>
            <person name="Welchert J."/>
            <person name="Wing R.A."/>
        </authorList>
    </citation>
    <scope>NUCLEOTIDE SEQUENCE [LARGE SCALE GENOMIC DNA]</scope>
</reference>
<evidence type="ECO:0000313" key="9">
    <source>
        <dbReference type="EnsemblPlants" id="OPUNC05G19000.1"/>
    </source>
</evidence>
<feature type="domain" description="EamA" evidence="8">
    <location>
        <begin position="62"/>
        <end position="202"/>
    </location>
</feature>
<dbReference type="GO" id="GO:0016020">
    <property type="term" value="C:membrane"/>
    <property type="evidence" value="ECO:0007669"/>
    <property type="project" value="UniProtKB-SubCell"/>
</dbReference>
<dbReference type="SUPFAM" id="SSF103481">
    <property type="entry name" value="Multidrug resistance efflux transporter EmrE"/>
    <property type="match status" value="2"/>
</dbReference>
<dbReference type="Proteomes" id="UP000026962">
    <property type="component" value="Chromosome 5"/>
</dbReference>
<keyword evidence="4 7" id="KW-1133">Transmembrane helix</keyword>
<feature type="transmembrane region" description="Helical" evidence="7">
    <location>
        <begin position="123"/>
        <end position="142"/>
    </location>
</feature>
<evidence type="ECO:0000256" key="2">
    <source>
        <dbReference type="ARBA" id="ARBA00007635"/>
    </source>
</evidence>
<dbReference type="GO" id="GO:0022857">
    <property type="term" value="F:transmembrane transporter activity"/>
    <property type="evidence" value="ECO:0007669"/>
    <property type="project" value="InterPro"/>
</dbReference>
<protein>
    <recommendedName>
        <fullName evidence="8">EamA domain-containing protein</fullName>
    </recommendedName>
</protein>
<dbReference type="InterPro" id="IPR037185">
    <property type="entry name" value="EmrE-like"/>
</dbReference>
<feature type="domain" description="EamA" evidence="8">
    <location>
        <begin position="235"/>
        <end position="373"/>
    </location>
</feature>
<feature type="transmembrane region" description="Helical" evidence="7">
    <location>
        <begin position="148"/>
        <end position="172"/>
    </location>
</feature>
<keyword evidence="3 7" id="KW-0812">Transmembrane</keyword>
<evidence type="ECO:0000256" key="5">
    <source>
        <dbReference type="ARBA" id="ARBA00023136"/>
    </source>
</evidence>
<evidence type="ECO:0000256" key="7">
    <source>
        <dbReference type="SAM" id="Phobius"/>
    </source>
</evidence>
<dbReference type="InterPro" id="IPR030184">
    <property type="entry name" value="WAT1-related"/>
</dbReference>
<keyword evidence="5 7" id="KW-0472">Membrane</keyword>
<reference evidence="9" key="1">
    <citation type="submission" date="2015-04" db="UniProtKB">
        <authorList>
            <consortium name="EnsemblPlants"/>
        </authorList>
    </citation>
    <scope>IDENTIFICATION</scope>
</reference>
<feature type="transmembrane region" description="Helical" evidence="7">
    <location>
        <begin position="329"/>
        <end position="348"/>
    </location>
</feature>
<organism evidence="9">
    <name type="scientific">Oryza punctata</name>
    <name type="common">Red rice</name>
    <dbReference type="NCBI Taxonomy" id="4537"/>
    <lineage>
        <taxon>Eukaryota</taxon>
        <taxon>Viridiplantae</taxon>
        <taxon>Streptophyta</taxon>
        <taxon>Embryophyta</taxon>
        <taxon>Tracheophyta</taxon>
        <taxon>Spermatophyta</taxon>
        <taxon>Magnoliopsida</taxon>
        <taxon>Liliopsida</taxon>
        <taxon>Poales</taxon>
        <taxon>Poaceae</taxon>
        <taxon>BOP clade</taxon>
        <taxon>Oryzoideae</taxon>
        <taxon>Oryzeae</taxon>
        <taxon>Oryzinae</taxon>
        <taxon>Oryza</taxon>
    </lineage>
</organism>
<dbReference type="eggNOG" id="ENOG502QRHH">
    <property type="taxonomic scope" value="Eukaryota"/>
</dbReference>
<feature type="compositionally biased region" description="Low complexity" evidence="6">
    <location>
        <begin position="396"/>
        <end position="409"/>
    </location>
</feature>
<evidence type="ECO:0000259" key="8">
    <source>
        <dbReference type="Pfam" id="PF00892"/>
    </source>
</evidence>
<proteinExistence type="inferred from homology"/>
<feature type="transmembrane region" description="Helical" evidence="7">
    <location>
        <begin position="89"/>
        <end position="111"/>
    </location>
</feature>